<evidence type="ECO:0000256" key="4">
    <source>
        <dbReference type="ARBA" id="ARBA00022692"/>
    </source>
</evidence>
<dbReference type="InterPro" id="IPR050321">
    <property type="entry name" value="Glycosyltr_2/OpgH_subfam"/>
</dbReference>
<dbReference type="GO" id="GO:0016757">
    <property type="term" value="F:glycosyltransferase activity"/>
    <property type="evidence" value="ECO:0007669"/>
    <property type="project" value="UniProtKB-KW"/>
</dbReference>
<comment type="caution">
    <text evidence="9">The sequence shown here is derived from an EMBL/GenBank/DDBJ whole genome shotgun (WGS) entry which is preliminary data.</text>
</comment>
<dbReference type="PANTHER" id="PTHR43867:SF8">
    <property type="entry name" value="GLYCOSIDE HYDROLASE FAMILY 8"/>
    <property type="match status" value="1"/>
</dbReference>
<comment type="subcellular location">
    <subcellularLocation>
        <location evidence="1">Membrane</location>
        <topology evidence="1">Multi-pass membrane protein</topology>
    </subcellularLocation>
</comment>
<dbReference type="Proteomes" id="UP001162031">
    <property type="component" value="Unassembled WGS sequence"/>
</dbReference>
<dbReference type="PANTHER" id="PTHR43867">
    <property type="entry name" value="CELLULOSE SYNTHASE CATALYTIC SUBUNIT A [UDP-FORMING]"/>
    <property type="match status" value="1"/>
</dbReference>
<evidence type="ECO:0000313" key="9">
    <source>
        <dbReference type="EMBL" id="CAI5737789.1"/>
    </source>
</evidence>
<dbReference type="Pfam" id="PF13632">
    <property type="entry name" value="Glyco_trans_2_3"/>
    <property type="match status" value="1"/>
</dbReference>
<keyword evidence="2" id="KW-0328">Glycosyltransferase</keyword>
<dbReference type="GO" id="GO:0016020">
    <property type="term" value="C:membrane"/>
    <property type="evidence" value="ECO:0007669"/>
    <property type="project" value="UniProtKB-SubCell"/>
</dbReference>
<dbReference type="AlphaFoldDB" id="A0AAV0ULM2"/>
<reference evidence="9" key="1">
    <citation type="submission" date="2022-12" db="EMBL/GenBank/DDBJ databases">
        <authorList>
            <person name="Webb A."/>
        </authorList>
    </citation>
    <scope>NUCLEOTIDE SEQUENCE</scope>
    <source>
        <strain evidence="9">Hp1</strain>
    </source>
</reference>
<feature type="domain" description="Glycosyltransferase 2-like" evidence="8">
    <location>
        <begin position="25"/>
        <end position="151"/>
    </location>
</feature>
<evidence type="ECO:0000259" key="8">
    <source>
        <dbReference type="Pfam" id="PF13632"/>
    </source>
</evidence>
<evidence type="ECO:0000313" key="10">
    <source>
        <dbReference type="Proteomes" id="UP001162031"/>
    </source>
</evidence>
<dbReference type="EMBL" id="CANTFL010001343">
    <property type="protein sequence ID" value="CAI5737789.1"/>
    <property type="molecule type" value="Genomic_DNA"/>
</dbReference>
<evidence type="ECO:0000256" key="3">
    <source>
        <dbReference type="ARBA" id="ARBA00022679"/>
    </source>
</evidence>
<accession>A0AAV0ULM2</accession>
<gene>
    <name evidence="9" type="ORF">HBR001_LOCUS7272</name>
</gene>
<dbReference type="InterPro" id="IPR001173">
    <property type="entry name" value="Glyco_trans_2-like"/>
</dbReference>
<dbReference type="Gene3D" id="3.90.550.10">
    <property type="entry name" value="Spore Coat Polysaccharide Biosynthesis Protein SpsA, Chain A"/>
    <property type="match status" value="1"/>
</dbReference>
<keyword evidence="10" id="KW-1185">Reference proteome</keyword>
<sequence>MGDRCGHKNAILVGAVQRGRDGFDSAAFAGSNAVFCRQAFDSIGGIQYGTQAADAFTGNVLYTSGWDSVYFRKDFEGDAKGRIRFCGGAVPETVAAAMGQKKRWAKGAVQILLMQNEREVDPDWRPPRVPAPDPKPSLVLPRKMFSTTRRQQQRVAYAAGMAFVVVHYDDDNFEALQARVAGKDKSRANTGAGQKTSWIDITDVLFSFTLLFSQLVALIRFVEYVIAANPWNYVSAMFCGIFVMSQLYPMVKKRVPESSGWDHTAATFTANVFGSLPVVCSLAFVQLWQVYYAGNLQVTQGIVAGTNGPAAATNRTHRIVLRRRGWCLADEEQKETQDAMHAERR</sequence>
<dbReference type="InterPro" id="IPR029044">
    <property type="entry name" value="Nucleotide-diphossugar_trans"/>
</dbReference>
<organism evidence="9 10">
    <name type="scientific">Hyaloperonospora brassicae</name>
    <name type="common">Brassica downy mildew</name>
    <name type="synonym">Peronospora brassicae</name>
    <dbReference type="NCBI Taxonomy" id="162125"/>
    <lineage>
        <taxon>Eukaryota</taxon>
        <taxon>Sar</taxon>
        <taxon>Stramenopiles</taxon>
        <taxon>Oomycota</taxon>
        <taxon>Peronosporomycetes</taxon>
        <taxon>Peronosporales</taxon>
        <taxon>Peronosporaceae</taxon>
        <taxon>Hyaloperonospora</taxon>
    </lineage>
</organism>
<evidence type="ECO:0000256" key="1">
    <source>
        <dbReference type="ARBA" id="ARBA00004141"/>
    </source>
</evidence>
<evidence type="ECO:0000256" key="2">
    <source>
        <dbReference type="ARBA" id="ARBA00022676"/>
    </source>
</evidence>
<proteinExistence type="predicted"/>
<keyword evidence="3" id="KW-0808">Transferase</keyword>
<protein>
    <recommendedName>
        <fullName evidence="8">Glycosyltransferase 2-like domain-containing protein</fullName>
    </recommendedName>
</protein>
<evidence type="ECO:0000256" key="7">
    <source>
        <dbReference type="SAM" id="Phobius"/>
    </source>
</evidence>
<evidence type="ECO:0000256" key="5">
    <source>
        <dbReference type="ARBA" id="ARBA00022989"/>
    </source>
</evidence>
<name>A0AAV0ULM2_HYABA</name>
<evidence type="ECO:0000256" key="6">
    <source>
        <dbReference type="ARBA" id="ARBA00023136"/>
    </source>
</evidence>
<keyword evidence="4 7" id="KW-0812">Transmembrane</keyword>
<keyword evidence="5 7" id="KW-1133">Transmembrane helix</keyword>
<feature type="transmembrane region" description="Helical" evidence="7">
    <location>
        <begin position="233"/>
        <end position="251"/>
    </location>
</feature>
<keyword evidence="6 7" id="KW-0472">Membrane</keyword>